<proteinExistence type="predicted"/>
<keyword evidence="2" id="KW-1185">Reference proteome</keyword>
<name>A0A1G6BAE6_EUBOX</name>
<dbReference type="AlphaFoldDB" id="A0A1G6BAE6"/>
<dbReference type="Proteomes" id="UP000199228">
    <property type="component" value="Unassembled WGS sequence"/>
</dbReference>
<dbReference type="OrthoDB" id="2004596at2"/>
<gene>
    <name evidence="1" type="ORF">SAMN02910417_01289</name>
</gene>
<dbReference type="RefSeq" id="WP_090173424.1">
    <property type="nucleotide sequence ID" value="NZ_FMXR01000009.1"/>
</dbReference>
<evidence type="ECO:0000313" key="1">
    <source>
        <dbReference type="EMBL" id="SDB17615.1"/>
    </source>
</evidence>
<sequence length="315" mass="36494">MNRISLFRTRIVIEDKVYLLAKDVWKALGCKSIEQLQGEYPEIVKHIKELPTLVLECDFNTILTSDIEAMKKLKHIEITRVETLRNNTEAIKSIYPLKFMVAGKMFENDARKAGYQSVNEYIEDVDYVKEIKNEKEKLISKRDLIDSISQSRVKLFELIDADVLDKNNLQIQQYIHINNGTPYSESFIVGQGIFFSVYDDGYAFDELRIENKDLIIPTYDYEEDDPNKNYGHDPGLRDYREYSCLENILYLITHKDVEDAGVNLMSCNAPGISFYISQAEVIKLLNPNMYRDIVLIDGDMDFAYSKTVTKDALIE</sequence>
<evidence type="ECO:0000313" key="2">
    <source>
        <dbReference type="Proteomes" id="UP000199228"/>
    </source>
</evidence>
<accession>A0A1G6BAE6</accession>
<organism evidence="1 2">
    <name type="scientific">Eubacterium oxidoreducens</name>
    <dbReference type="NCBI Taxonomy" id="1732"/>
    <lineage>
        <taxon>Bacteria</taxon>
        <taxon>Bacillati</taxon>
        <taxon>Bacillota</taxon>
        <taxon>Clostridia</taxon>
        <taxon>Eubacteriales</taxon>
        <taxon>Eubacteriaceae</taxon>
        <taxon>Eubacterium</taxon>
    </lineage>
</organism>
<dbReference type="EMBL" id="FMXR01000009">
    <property type="protein sequence ID" value="SDB17615.1"/>
    <property type="molecule type" value="Genomic_DNA"/>
</dbReference>
<protein>
    <submittedName>
        <fullName evidence="1">Uncharacterized protein</fullName>
    </submittedName>
</protein>
<reference evidence="1 2" key="1">
    <citation type="submission" date="2016-10" db="EMBL/GenBank/DDBJ databases">
        <authorList>
            <person name="de Groot N.N."/>
        </authorList>
    </citation>
    <scope>NUCLEOTIDE SEQUENCE [LARGE SCALE GENOMIC DNA]</scope>
    <source>
        <strain evidence="1 2">DSM 3217</strain>
    </source>
</reference>
<dbReference type="STRING" id="1732.SAMN02910417_01289"/>